<dbReference type="PRINTS" id="PR00111">
    <property type="entry name" value="ABHYDROLASE"/>
</dbReference>
<proteinExistence type="predicted"/>
<dbReference type="Proteomes" id="UP000256269">
    <property type="component" value="Unassembled WGS sequence"/>
</dbReference>
<accession>A0A3E0HI86</accession>
<feature type="domain" description="AB hydrolase-1" evidence="1">
    <location>
        <begin position="33"/>
        <end position="273"/>
    </location>
</feature>
<gene>
    <name evidence="2" type="ORF">BCF44_107276</name>
</gene>
<dbReference type="PANTHER" id="PTHR43798:SF33">
    <property type="entry name" value="HYDROLASE, PUTATIVE (AFU_ORTHOLOGUE AFUA_2G14860)-RELATED"/>
    <property type="match status" value="1"/>
</dbReference>
<dbReference type="SUPFAM" id="SSF53474">
    <property type="entry name" value="alpha/beta-Hydrolases"/>
    <property type="match status" value="1"/>
</dbReference>
<sequence>MSHTPATGAAQIQQRRIAINGIHANVATAGTGPAVVLLHGFPHTWQLWSEIIGPLSSHYRVIAPDLRGFGASTRAPDGYDAGTMAADVEGILDVLAEPTAAVVGIDVGTTVAVLLALRRPDRIRRLVVMEGLAGTLPGAEDFLAAGPPWWFGFHAVPGLAETVLTGHEAQYIDWFLAAGTRGRGVPPDVHDAFINAYTGRDALRCAFAFYRALPTSAWQINDAVADGRLTAPTLAIGAHPVGNALERQLRPIADDLTGHVIPDCGHIIPLDRPQELLSILTPFLAAGSRDRLPLP</sequence>
<dbReference type="GO" id="GO:0016020">
    <property type="term" value="C:membrane"/>
    <property type="evidence" value="ECO:0007669"/>
    <property type="project" value="TreeGrafter"/>
</dbReference>
<dbReference type="Gene3D" id="3.40.50.1820">
    <property type="entry name" value="alpha/beta hydrolase"/>
    <property type="match status" value="1"/>
</dbReference>
<evidence type="ECO:0000313" key="2">
    <source>
        <dbReference type="EMBL" id="REH46143.1"/>
    </source>
</evidence>
<dbReference type="InterPro" id="IPR000639">
    <property type="entry name" value="Epox_hydrolase-like"/>
</dbReference>
<protein>
    <submittedName>
        <fullName evidence="2">Pimeloyl-ACP methyl ester carboxylesterase</fullName>
    </submittedName>
</protein>
<dbReference type="GO" id="GO:0003824">
    <property type="term" value="F:catalytic activity"/>
    <property type="evidence" value="ECO:0007669"/>
    <property type="project" value="InterPro"/>
</dbReference>
<comment type="caution">
    <text evidence="2">The sequence shown here is derived from an EMBL/GenBank/DDBJ whole genome shotgun (WGS) entry which is preliminary data.</text>
</comment>
<dbReference type="AlphaFoldDB" id="A0A3E0HI86"/>
<keyword evidence="3" id="KW-1185">Reference proteome</keyword>
<evidence type="ECO:0000259" key="1">
    <source>
        <dbReference type="Pfam" id="PF00561"/>
    </source>
</evidence>
<dbReference type="PANTHER" id="PTHR43798">
    <property type="entry name" value="MONOACYLGLYCEROL LIPASE"/>
    <property type="match status" value="1"/>
</dbReference>
<evidence type="ECO:0000313" key="3">
    <source>
        <dbReference type="Proteomes" id="UP000256269"/>
    </source>
</evidence>
<dbReference type="InterPro" id="IPR029058">
    <property type="entry name" value="AB_hydrolase_fold"/>
</dbReference>
<name>A0A3E0HI86_9PSEU</name>
<dbReference type="PRINTS" id="PR00412">
    <property type="entry name" value="EPOXHYDRLASE"/>
</dbReference>
<organism evidence="2 3">
    <name type="scientific">Kutzneria buriramensis</name>
    <dbReference type="NCBI Taxonomy" id="1045776"/>
    <lineage>
        <taxon>Bacteria</taxon>
        <taxon>Bacillati</taxon>
        <taxon>Actinomycetota</taxon>
        <taxon>Actinomycetes</taxon>
        <taxon>Pseudonocardiales</taxon>
        <taxon>Pseudonocardiaceae</taxon>
        <taxon>Kutzneria</taxon>
    </lineage>
</organism>
<reference evidence="2 3" key="1">
    <citation type="submission" date="2018-08" db="EMBL/GenBank/DDBJ databases">
        <title>Genomic Encyclopedia of Archaeal and Bacterial Type Strains, Phase II (KMG-II): from individual species to whole genera.</title>
        <authorList>
            <person name="Goeker M."/>
        </authorList>
    </citation>
    <scope>NUCLEOTIDE SEQUENCE [LARGE SCALE GENOMIC DNA]</scope>
    <source>
        <strain evidence="2 3">DSM 45791</strain>
    </source>
</reference>
<dbReference type="EMBL" id="QUNO01000007">
    <property type="protein sequence ID" value="REH46143.1"/>
    <property type="molecule type" value="Genomic_DNA"/>
</dbReference>
<dbReference type="RefSeq" id="WP_246015401.1">
    <property type="nucleotide sequence ID" value="NZ_CP144375.1"/>
</dbReference>
<dbReference type="Pfam" id="PF00561">
    <property type="entry name" value="Abhydrolase_1"/>
    <property type="match status" value="1"/>
</dbReference>
<dbReference type="InterPro" id="IPR050266">
    <property type="entry name" value="AB_hydrolase_sf"/>
</dbReference>
<dbReference type="InterPro" id="IPR000073">
    <property type="entry name" value="AB_hydrolase_1"/>
</dbReference>